<name>A0A6G3TDK8_9ACTN</name>
<protein>
    <recommendedName>
        <fullName evidence="3">RacO protein</fullName>
    </recommendedName>
</protein>
<comment type="caution">
    <text evidence="1">The sequence shown here is derived from an EMBL/GenBank/DDBJ whole genome shotgun (WGS) entry which is preliminary data.</text>
</comment>
<gene>
    <name evidence="1" type="ORF">G3I66_15305</name>
</gene>
<accession>A0A6G3TDK8</accession>
<proteinExistence type="predicted"/>
<sequence>MSDRVGNVSRTRYEQLVAEARELVAQVAKAQFGLGDKALEIEPMRPVGGSMAKGTEELFTVEESLQMFADDIGVALSTVMDWRWVSSRWPADKRKDGVSWTVHKILASIPDEAERWVAIEDAPFNSRSGKRQWTTDGAKRLVGQQVDRPVTVEEKVRAVKDLTRDDEVAVKVTASLLSRPETASALPAADRVRVVKELTRDDEVATHVTSELLQRPRVARQTMRNDDTRFTVNRAQFDNSEETREKIRDRVPAVRQIEHTIEYLDLVGSCHQYVATLGRLVPRMRDQEFTEDERETIRRGIAKVRGAADWLEAAIDSGQFTLDEQLAQLLKGE</sequence>
<dbReference type="RefSeq" id="WP_164274616.1">
    <property type="nucleotide sequence ID" value="NZ_JAAGMQ010000447.1"/>
</dbReference>
<reference evidence="1 2" key="1">
    <citation type="submission" date="2020-01" db="EMBL/GenBank/DDBJ databases">
        <title>Insect and environment-associated Actinomycetes.</title>
        <authorList>
            <person name="Currrie C."/>
            <person name="Chevrette M."/>
            <person name="Carlson C."/>
            <person name="Stubbendieck R."/>
            <person name="Wendt-Pienkowski E."/>
        </authorList>
    </citation>
    <scope>NUCLEOTIDE SEQUENCE [LARGE SCALE GENOMIC DNA]</scope>
    <source>
        <strain evidence="1 2">SID7739</strain>
    </source>
</reference>
<dbReference type="InterPro" id="IPR045683">
    <property type="entry name" value="DUF6192"/>
</dbReference>
<dbReference type="Proteomes" id="UP000475666">
    <property type="component" value="Unassembled WGS sequence"/>
</dbReference>
<evidence type="ECO:0000313" key="1">
    <source>
        <dbReference type="EMBL" id="NEC34535.1"/>
    </source>
</evidence>
<dbReference type="AlphaFoldDB" id="A0A6G3TDK8"/>
<organism evidence="1 2">
    <name type="scientific">Streptomyces rubrogriseus</name>
    <dbReference type="NCBI Taxonomy" id="194673"/>
    <lineage>
        <taxon>Bacteria</taxon>
        <taxon>Bacillati</taxon>
        <taxon>Actinomycetota</taxon>
        <taxon>Actinomycetes</taxon>
        <taxon>Kitasatosporales</taxon>
        <taxon>Streptomycetaceae</taxon>
        <taxon>Streptomyces</taxon>
        <taxon>Streptomyces violaceoruber group</taxon>
    </lineage>
</organism>
<evidence type="ECO:0000313" key="2">
    <source>
        <dbReference type="Proteomes" id="UP000475666"/>
    </source>
</evidence>
<dbReference type="EMBL" id="JAAGMQ010000447">
    <property type="protein sequence ID" value="NEC34535.1"/>
    <property type="molecule type" value="Genomic_DNA"/>
</dbReference>
<dbReference type="Pfam" id="PF19691">
    <property type="entry name" value="DUF6192"/>
    <property type="match status" value="1"/>
</dbReference>
<evidence type="ECO:0008006" key="3">
    <source>
        <dbReference type="Google" id="ProtNLM"/>
    </source>
</evidence>